<dbReference type="GO" id="GO:0047617">
    <property type="term" value="F:fatty acyl-CoA hydrolase activity"/>
    <property type="evidence" value="ECO:0007669"/>
    <property type="project" value="TreeGrafter"/>
</dbReference>
<reference evidence="2 3" key="1">
    <citation type="submission" date="2019-02" db="EMBL/GenBank/DDBJ databases">
        <title>Genomic Encyclopedia of Type Strains, Phase IV (KMG-IV): sequencing the most valuable type-strain genomes for metagenomic binning, comparative biology and taxonomic classification.</title>
        <authorList>
            <person name="Goeker M."/>
        </authorList>
    </citation>
    <scope>NUCLEOTIDE SEQUENCE [LARGE SCALE GENOMIC DNA]</scope>
    <source>
        <strain evidence="2 3">DSM 45622</strain>
    </source>
</reference>
<dbReference type="Gene3D" id="3.10.129.10">
    <property type="entry name" value="Hotdog Thioesterase"/>
    <property type="match status" value="1"/>
</dbReference>
<dbReference type="SUPFAM" id="SSF54637">
    <property type="entry name" value="Thioesterase/thiol ester dehydrase-isomerase"/>
    <property type="match status" value="1"/>
</dbReference>
<keyword evidence="2" id="KW-0378">Hydrolase</keyword>
<feature type="domain" description="Thioesterase" evidence="1">
    <location>
        <begin position="31"/>
        <end position="116"/>
    </location>
</feature>
<dbReference type="InterPro" id="IPR006683">
    <property type="entry name" value="Thioestr_dom"/>
</dbReference>
<dbReference type="AlphaFoldDB" id="A0A4Q7NXZ8"/>
<dbReference type="Pfam" id="PF03061">
    <property type="entry name" value="4HBT"/>
    <property type="match status" value="1"/>
</dbReference>
<accession>A0A4Q7NXZ8</accession>
<sequence length="154" mass="17028">MADEQGGTPGSSEIGAVELVDVHFDDLDALGMLHNSRYVVLVERALASHWTARGYTFRFGKPTKPDVIQVVRELRITYSVPVLHPGPLAVHFWVEKVGTTSVTYRFRVESPDRTVVHAEGARVVVRVDPDTGRPTPWTEEARRDAEELLAPAAG</sequence>
<dbReference type="RefSeq" id="WP_231115995.1">
    <property type="nucleotide sequence ID" value="NZ_SGXD01000001.1"/>
</dbReference>
<evidence type="ECO:0000313" key="2">
    <source>
        <dbReference type="EMBL" id="RZS91262.1"/>
    </source>
</evidence>
<name>A0A4Q7NXZ8_9ACTN</name>
<gene>
    <name evidence="2" type="ORF">EV189_0499</name>
</gene>
<dbReference type="Proteomes" id="UP000293638">
    <property type="component" value="Unassembled WGS sequence"/>
</dbReference>
<organism evidence="2 3">
    <name type="scientific">Motilibacter rhizosphaerae</name>
    <dbReference type="NCBI Taxonomy" id="598652"/>
    <lineage>
        <taxon>Bacteria</taxon>
        <taxon>Bacillati</taxon>
        <taxon>Actinomycetota</taxon>
        <taxon>Actinomycetes</taxon>
        <taxon>Motilibacterales</taxon>
        <taxon>Motilibacteraceae</taxon>
        <taxon>Motilibacter</taxon>
    </lineage>
</organism>
<evidence type="ECO:0000259" key="1">
    <source>
        <dbReference type="Pfam" id="PF03061"/>
    </source>
</evidence>
<dbReference type="PANTHER" id="PTHR31793:SF24">
    <property type="entry name" value="LONG-CHAIN ACYL-COA THIOESTERASE FADM"/>
    <property type="match status" value="1"/>
</dbReference>
<dbReference type="EMBL" id="SGXD01000001">
    <property type="protein sequence ID" value="RZS91262.1"/>
    <property type="molecule type" value="Genomic_DNA"/>
</dbReference>
<keyword evidence="3" id="KW-1185">Reference proteome</keyword>
<comment type="caution">
    <text evidence="2">The sequence shown here is derived from an EMBL/GenBank/DDBJ whole genome shotgun (WGS) entry which is preliminary data.</text>
</comment>
<dbReference type="CDD" id="cd00586">
    <property type="entry name" value="4HBT"/>
    <property type="match status" value="1"/>
</dbReference>
<dbReference type="InterPro" id="IPR050563">
    <property type="entry name" value="4-hydroxybenzoyl-CoA_TE"/>
</dbReference>
<protein>
    <submittedName>
        <fullName evidence="2">Acyl-CoA thioester hydrolase</fullName>
    </submittedName>
</protein>
<dbReference type="InterPro" id="IPR029069">
    <property type="entry name" value="HotDog_dom_sf"/>
</dbReference>
<dbReference type="PANTHER" id="PTHR31793">
    <property type="entry name" value="4-HYDROXYBENZOYL-COA THIOESTERASE FAMILY MEMBER"/>
    <property type="match status" value="1"/>
</dbReference>
<proteinExistence type="predicted"/>
<evidence type="ECO:0000313" key="3">
    <source>
        <dbReference type="Proteomes" id="UP000293638"/>
    </source>
</evidence>